<sequence>MVRTRILSLRVRRELKIIFASAAEERENVTSPASNVLDNLIDEAYNLDETFT</sequence>
<dbReference type="Proteomes" id="UP001165960">
    <property type="component" value="Unassembled WGS sequence"/>
</dbReference>
<gene>
    <name evidence="1" type="ORF">DSO57_1014876</name>
</gene>
<keyword evidence="2" id="KW-1185">Reference proteome</keyword>
<evidence type="ECO:0000313" key="2">
    <source>
        <dbReference type="Proteomes" id="UP001165960"/>
    </source>
</evidence>
<name>A0ACC2TSI8_9FUNG</name>
<comment type="caution">
    <text evidence="1">The sequence shown here is derived from an EMBL/GenBank/DDBJ whole genome shotgun (WGS) entry which is preliminary data.</text>
</comment>
<accession>A0ACC2TSI8</accession>
<protein>
    <submittedName>
        <fullName evidence="1">Uncharacterized protein</fullName>
    </submittedName>
</protein>
<dbReference type="EMBL" id="QTSX02002187">
    <property type="protein sequence ID" value="KAJ9077638.1"/>
    <property type="molecule type" value="Genomic_DNA"/>
</dbReference>
<reference evidence="1" key="1">
    <citation type="submission" date="2022-04" db="EMBL/GenBank/DDBJ databases">
        <title>Genome of the entomopathogenic fungus Entomophthora muscae.</title>
        <authorList>
            <person name="Elya C."/>
            <person name="Lovett B.R."/>
            <person name="Lee E."/>
            <person name="Macias A.M."/>
            <person name="Hajek A.E."/>
            <person name="De Bivort B.L."/>
            <person name="Kasson M.T."/>
            <person name="De Fine Licht H.H."/>
            <person name="Stajich J.E."/>
        </authorList>
    </citation>
    <scope>NUCLEOTIDE SEQUENCE</scope>
    <source>
        <strain evidence="1">Berkeley</strain>
    </source>
</reference>
<organism evidence="1 2">
    <name type="scientific">Entomophthora muscae</name>
    <dbReference type="NCBI Taxonomy" id="34485"/>
    <lineage>
        <taxon>Eukaryota</taxon>
        <taxon>Fungi</taxon>
        <taxon>Fungi incertae sedis</taxon>
        <taxon>Zoopagomycota</taxon>
        <taxon>Entomophthoromycotina</taxon>
        <taxon>Entomophthoromycetes</taxon>
        <taxon>Entomophthorales</taxon>
        <taxon>Entomophthoraceae</taxon>
        <taxon>Entomophthora</taxon>
    </lineage>
</organism>
<proteinExistence type="predicted"/>
<evidence type="ECO:0000313" key="1">
    <source>
        <dbReference type="EMBL" id="KAJ9077638.1"/>
    </source>
</evidence>